<dbReference type="Gene3D" id="1.10.357.10">
    <property type="entry name" value="Tetracycline Repressor, domain 2"/>
    <property type="match status" value="1"/>
</dbReference>
<keyword evidence="2 4" id="KW-0238">DNA-binding</keyword>
<evidence type="ECO:0000259" key="5">
    <source>
        <dbReference type="PROSITE" id="PS50977"/>
    </source>
</evidence>
<dbReference type="PATRIC" id="fig|584657.3.peg.3391"/>
<evidence type="ECO:0000256" key="3">
    <source>
        <dbReference type="ARBA" id="ARBA00023163"/>
    </source>
</evidence>
<comment type="caution">
    <text evidence="6">The sequence shown here is derived from an EMBL/GenBank/DDBJ whole genome shotgun (WGS) entry which is preliminary data.</text>
</comment>
<keyword evidence="3" id="KW-0804">Transcription</keyword>
<organism evidence="6 7">
    <name type="scientific">Intrasporangium chromatireducens Q5-1</name>
    <dbReference type="NCBI Taxonomy" id="584657"/>
    <lineage>
        <taxon>Bacteria</taxon>
        <taxon>Bacillati</taxon>
        <taxon>Actinomycetota</taxon>
        <taxon>Actinomycetes</taxon>
        <taxon>Micrococcales</taxon>
        <taxon>Intrasporangiaceae</taxon>
        <taxon>Intrasporangium</taxon>
    </lineage>
</organism>
<evidence type="ECO:0000256" key="1">
    <source>
        <dbReference type="ARBA" id="ARBA00023015"/>
    </source>
</evidence>
<evidence type="ECO:0000313" key="6">
    <source>
        <dbReference type="EMBL" id="EWT04733.1"/>
    </source>
</evidence>
<dbReference type="Pfam" id="PF00440">
    <property type="entry name" value="TetR_N"/>
    <property type="match status" value="1"/>
</dbReference>
<dbReference type="PRINTS" id="PR00455">
    <property type="entry name" value="HTHTETR"/>
</dbReference>
<dbReference type="PROSITE" id="PS50977">
    <property type="entry name" value="HTH_TETR_2"/>
    <property type="match status" value="1"/>
</dbReference>
<feature type="DNA-binding region" description="H-T-H motif" evidence="4">
    <location>
        <begin position="35"/>
        <end position="54"/>
    </location>
</feature>
<dbReference type="PANTHER" id="PTHR30055:SF234">
    <property type="entry name" value="HTH-TYPE TRANSCRIPTIONAL REGULATOR BETI"/>
    <property type="match status" value="1"/>
</dbReference>
<dbReference type="RefSeq" id="WP_205620984.1">
    <property type="nucleotide sequence ID" value="NZ_AWQS01000195.1"/>
</dbReference>
<keyword evidence="1" id="KW-0805">Transcription regulation</keyword>
<dbReference type="GO" id="GO:0003700">
    <property type="term" value="F:DNA-binding transcription factor activity"/>
    <property type="evidence" value="ECO:0007669"/>
    <property type="project" value="TreeGrafter"/>
</dbReference>
<dbReference type="SUPFAM" id="SSF46689">
    <property type="entry name" value="Homeodomain-like"/>
    <property type="match status" value="1"/>
</dbReference>
<sequence>MTGAVRQRLEPDARREQILEAAIELFGERPYAAVSTAELARAAGVTRGLLHHYFGTKRGLYLEVVRQMLIVPRMTLPAEVGDGLEDRIDACVDWLLDLVAKHGRTFVAVSGAEGVGDDPEVDRLLVEADDKAARRILTLIGLDAETVASPRVRAIGRAYGAFAKGAIREWVREGSLTRADVHAVLASALRAIVAEVVAGLGAAEPRVPGARAERHT</sequence>
<keyword evidence="7" id="KW-1185">Reference proteome</keyword>
<dbReference type="InterPro" id="IPR009057">
    <property type="entry name" value="Homeodomain-like_sf"/>
</dbReference>
<dbReference type="AlphaFoldDB" id="W9GIT4"/>
<evidence type="ECO:0000256" key="4">
    <source>
        <dbReference type="PROSITE-ProRule" id="PRU00335"/>
    </source>
</evidence>
<dbReference type="Proteomes" id="UP000019494">
    <property type="component" value="Unassembled WGS sequence"/>
</dbReference>
<proteinExistence type="predicted"/>
<evidence type="ECO:0000256" key="2">
    <source>
        <dbReference type="ARBA" id="ARBA00023125"/>
    </source>
</evidence>
<gene>
    <name evidence="6" type="ORF">N864_21770</name>
</gene>
<dbReference type="InterPro" id="IPR050109">
    <property type="entry name" value="HTH-type_TetR-like_transc_reg"/>
</dbReference>
<dbReference type="InterPro" id="IPR001647">
    <property type="entry name" value="HTH_TetR"/>
</dbReference>
<feature type="domain" description="HTH tetR-type" evidence="5">
    <location>
        <begin position="12"/>
        <end position="72"/>
    </location>
</feature>
<name>W9GIT4_9MICO</name>
<protein>
    <submittedName>
        <fullName evidence="6">TetR family transcriptional regulator</fullName>
    </submittedName>
</protein>
<dbReference type="EMBL" id="AWQS01000195">
    <property type="protein sequence ID" value="EWT04733.1"/>
    <property type="molecule type" value="Genomic_DNA"/>
</dbReference>
<accession>W9GIT4</accession>
<dbReference type="GO" id="GO:0000976">
    <property type="term" value="F:transcription cis-regulatory region binding"/>
    <property type="evidence" value="ECO:0007669"/>
    <property type="project" value="TreeGrafter"/>
</dbReference>
<reference evidence="7" key="1">
    <citation type="submission" date="2013-08" db="EMBL/GenBank/DDBJ databases">
        <title>Intrasporangium oryzae NRRL B-24470.</title>
        <authorList>
            <person name="Liu H."/>
            <person name="Wang G."/>
        </authorList>
    </citation>
    <scope>NUCLEOTIDE SEQUENCE [LARGE SCALE GENOMIC DNA]</scope>
    <source>
        <strain evidence="7">Q5-1</strain>
    </source>
</reference>
<evidence type="ECO:0000313" key="7">
    <source>
        <dbReference type="Proteomes" id="UP000019494"/>
    </source>
</evidence>
<dbReference type="PANTHER" id="PTHR30055">
    <property type="entry name" value="HTH-TYPE TRANSCRIPTIONAL REGULATOR RUTR"/>
    <property type="match status" value="1"/>
</dbReference>